<dbReference type="Proteomes" id="UP000032900">
    <property type="component" value="Unassembled WGS sequence"/>
</dbReference>
<keyword evidence="4" id="KW-1185">Reference proteome</keyword>
<keyword evidence="1" id="KW-0066">ATP synthesis</keyword>
<sequence length="72" mass="8099">MVEVPGTTGRFTILRDHAPIISTLIEGNIRIISKDGVERFFPCRKGVVECKDNHMTVLMEHPPQVSVKPEDL</sequence>
<organism evidence="3 4">
    <name type="scientific">Geofilum rubicundum JCM 15548</name>
    <dbReference type="NCBI Taxonomy" id="1236989"/>
    <lineage>
        <taxon>Bacteria</taxon>
        <taxon>Pseudomonadati</taxon>
        <taxon>Bacteroidota</taxon>
        <taxon>Bacteroidia</taxon>
        <taxon>Marinilabiliales</taxon>
        <taxon>Marinilabiliaceae</taxon>
        <taxon>Geofilum</taxon>
    </lineage>
</organism>
<keyword evidence="1" id="KW-0139">CF(1)</keyword>
<dbReference type="InterPro" id="IPR036771">
    <property type="entry name" value="ATPsynth_dsu/esu_N"/>
</dbReference>
<dbReference type="GO" id="GO:0015986">
    <property type="term" value="P:proton motive force-driven ATP synthesis"/>
    <property type="evidence" value="ECO:0007669"/>
    <property type="project" value="InterPro"/>
</dbReference>
<gene>
    <name evidence="3" type="ORF">JCM15548_1335</name>
</gene>
<dbReference type="InterPro" id="IPR020546">
    <property type="entry name" value="ATP_synth_F1_dsu/esu_N"/>
</dbReference>
<evidence type="ECO:0000259" key="2">
    <source>
        <dbReference type="Pfam" id="PF02823"/>
    </source>
</evidence>
<accession>A0A0E9LSX8</accession>
<dbReference type="Pfam" id="PF02823">
    <property type="entry name" value="ATP-synt_DE_N"/>
    <property type="match status" value="1"/>
</dbReference>
<dbReference type="EMBL" id="BAZW01000002">
    <property type="protein sequence ID" value="GAO28261.1"/>
    <property type="molecule type" value="Genomic_DNA"/>
</dbReference>
<comment type="caution">
    <text evidence="3">The sequence shown here is derived from an EMBL/GenBank/DDBJ whole genome shotgun (WGS) entry which is preliminary data.</text>
</comment>
<dbReference type="AlphaFoldDB" id="A0A0E9LSX8"/>
<evidence type="ECO:0000256" key="1">
    <source>
        <dbReference type="ARBA" id="ARBA00023196"/>
    </source>
</evidence>
<evidence type="ECO:0000313" key="3">
    <source>
        <dbReference type="EMBL" id="GAO28261.1"/>
    </source>
</evidence>
<dbReference type="SUPFAM" id="SSF51344">
    <property type="entry name" value="Epsilon subunit of F1F0-ATP synthase N-terminal domain"/>
    <property type="match status" value="1"/>
</dbReference>
<dbReference type="RefSeq" id="WP_227625320.1">
    <property type="nucleotide sequence ID" value="NZ_BAZW01000002.1"/>
</dbReference>
<proteinExistence type="predicted"/>
<dbReference type="STRING" id="1236989.JCM15548_1335"/>
<feature type="domain" description="ATP synthase F1 complex delta/epsilon subunit N-terminal" evidence="2">
    <location>
        <begin position="1"/>
        <end position="60"/>
    </location>
</feature>
<protein>
    <recommendedName>
        <fullName evidence="2">ATP synthase F1 complex delta/epsilon subunit N-terminal domain-containing protein</fullName>
    </recommendedName>
</protein>
<name>A0A0E9LSX8_9BACT</name>
<reference evidence="3 4" key="1">
    <citation type="journal article" date="2015" name="Microbes Environ.">
        <title>Distribution and evolution of nitrogen fixation genes in the phylum bacteroidetes.</title>
        <authorList>
            <person name="Inoue J."/>
            <person name="Oshima K."/>
            <person name="Suda W."/>
            <person name="Sakamoto M."/>
            <person name="Iino T."/>
            <person name="Noda S."/>
            <person name="Hongoh Y."/>
            <person name="Hattori M."/>
            <person name="Ohkuma M."/>
        </authorList>
    </citation>
    <scope>NUCLEOTIDE SEQUENCE [LARGE SCALE GENOMIC DNA]</scope>
    <source>
        <strain evidence="3">JCM 15548</strain>
    </source>
</reference>
<evidence type="ECO:0000313" key="4">
    <source>
        <dbReference type="Proteomes" id="UP000032900"/>
    </source>
</evidence>
<dbReference type="GO" id="GO:0045259">
    <property type="term" value="C:proton-transporting ATP synthase complex"/>
    <property type="evidence" value="ECO:0007669"/>
    <property type="project" value="UniProtKB-KW"/>
</dbReference>
<dbReference type="Gene3D" id="2.60.15.10">
    <property type="entry name" value="F0F1 ATP synthase delta/epsilon subunit, N-terminal"/>
    <property type="match status" value="1"/>
</dbReference>